<dbReference type="InterPro" id="IPR033690">
    <property type="entry name" value="Adenylat_kinase_CS"/>
</dbReference>
<evidence type="ECO:0000313" key="6">
    <source>
        <dbReference type="Proteomes" id="UP000887561"/>
    </source>
</evidence>
<sequence length="367" mass="39353">MSLTSSELKEAFLSGKNSNEDKVEEFEMASMDAGPSGNVAGSSSIPGRENAKKQSVTSQNVAVQVESTCRCETRVLHLKIFGANQVLGSGDLLRAEVSSGSPLGLQFSETIKAGKLVELDLVLDLVEKAMLKAVEGGAKGFLIDGYPRDVDQGKRFEEKGENEYEIFIHPGTVGHSVTDPIDCCKQITEDWFNPTGSGPAPNCLINLNLTLMSPTSSELKEAFLSKKNNKGDEEEAIEMEPMDAGPSGNVAGGSSIPRRESAKKQSVTSQNVAVQVESTCRCETRVLLFPFMYRMVPPVINKDLPIIFIVGGPGSVKGTQCDLIVKKYGYTHLSSGDLLRAEVASGSPLGLQFSETIKAGKLVELEA</sequence>
<dbReference type="WBParaSite" id="scaffold10805_cov299.g15081">
    <property type="protein sequence ID" value="scaffold10805_cov299.g15081"/>
    <property type="gene ID" value="scaffold10805_cov299.g15081"/>
</dbReference>
<keyword evidence="6" id="KW-1185">Reference proteome</keyword>
<reference evidence="7" key="1">
    <citation type="submission" date="2022-11" db="UniProtKB">
        <authorList>
            <consortium name="WormBaseParasite"/>
        </authorList>
    </citation>
    <scope>IDENTIFICATION</scope>
</reference>
<keyword evidence="1 4" id="KW-0808">Transferase</keyword>
<dbReference type="AlphaFoldDB" id="A0A915LDN2"/>
<feature type="region of interest" description="Disordered" evidence="5">
    <location>
        <begin position="241"/>
        <end position="267"/>
    </location>
</feature>
<protein>
    <submittedName>
        <fullName evidence="7">Adenylate kinase</fullName>
    </submittedName>
</protein>
<keyword evidence="3 4" id="KW-0418">Kinase</keyword>
<keyword evidence="2" id="KW-0547">Nucleotide-binding</keyword>
<dbReference type="PANTHER" id="PTHR23359">
    <property type="entry name" value="NUCLEOTIDE KINASE"/>
    <property type="match status" value="1"/>
</dbReference>
<dbReference type="GO" id="GO:0019205">
    <property type="term" value="F:nucleobase-containing compound kinase activity"/>
    <property type="evidence" value="ECO:0007669"/>
    <property type="project" value="InterPro"/>
</dbReference>
<evidence type="ECO:0000256" key="2">
    <source>
        <dbReference type="ARBA" id="ARBA00022741"/>
    </source>
</evidence>
<dbReference type="CDD" id="cd01428">
    <property type="entry name" value="ADK"/>
    <property type="match status" value="1"/>
</dbReference>
<dbReference type="PROSITE" id="PS00113">
    <property type="entry name" value="ADENYLATE_KINASE"/>
    <property type="match status" value="1"/>
</dbReference>
<evidence type="ECO:0000256" key="3">
    <source>
        <dbReference type="ARBA" id="ARBA00022777"/>
    </source>
</evidence>
<name>A0A915LDN2_MELJA</name>
<proteinExistence type="inferred from homology"/>
<evidence type="ECO:0000313" key="7">
    <source>
        <dbReference type="WBParaSite" id="scaffold10805_cov299.g15081"/>
    </source>
</evidence>
<feature type="region of interest" description="Disordered" evidence="5">
    <location>
        <begin position="1"/>
        <end position="55"/>
    </location>
</feature>
<organism evidence="6 7">
    <name type="scientific">Meloidogyne javanica</name>
    <name type="common">Root-knot nematode worm</name>
    <dbReference type="NCBI Taxonomy" id="6303"/>
    <lineage>
        <taxon>Eukaryota</taxon>
        <taxon>Metazoa</taxon>
        <taxon>Ecdysozoa</taxon>
        <taxon>Nematoda</taxon>
        <taxon>Chromadorea</taxon>
        <taxon>Rhabditida</taxon>
        <taxon>Tylenchina</taxon>
        <taxon>Tylenchomorpha</taxon>
        <taxon>Tylenchoidea</taxon>
        <taxon>Meloidogynidae</taxon>
        <taxon>Meloidogyninae</taxon>
        <taxon>Meloidogyne</taxon>
        <taxon>Meloidogyne incognita group</taxon>
    </lineage>
</organism>
<dbReference type="SUPFAM" id="SSF52540">
    <property type="entry name" value="P-loop containing nucleoside triphosphate hydrolases"/>
    <property type="match status" value="2"/>
</dbReference>
<evidence type="ECO:0000256" key="5">
    <source>
        <dbReference type="SAM" id="MobiDB-lite"/>
    </source>
</evidence>
<dbReference type="PRINTS" id="PR00094">
    <property type="entry name" value="ADENYLTKNASE"/>
</dbReference>
<evidence type="ECO:0000256" key="4">
    <source>
        <dbReference type="RuleBase" id="RU003330"/>
    </source>
</evidence>
<dbReference type="Gene3D" id="3.40.50.300">
    <property type="entry name" value="P-loop containing nucleotide triphosphate hydrolases"/>
    <property type="match status" value="2"/>
</dbReference>
<dbReference type="InterPro" id="IPR000850">
    <property type="entry name" value="Adenylat/UMP-CMP_kin"/>
</dbReference>
<dbReference type="Pfam" id="PF00406">
    <property type="entry name" value="ADK"/>
    <property type="match status" value="2"/>
</dbReference>
<dbReference type="GO" id="GO:0006139">
    <property type="term" value="P:nucleobase-containing compound metabolic process"/>
    <property type="evidence" value="ECO:0007669"/>
    <property type="project" value="InterPro"/>
</dbReference>
<evidence type="ECO:0000256" key="1">
    <source>
        <dbReference type="ARBA" id="ARBA00022679"/>
    </source>
</evidence>
<dbReference type="GO" id="GO:0005524">
    <property type="term" value="F:ATP binding"/>
    <property type="evidence" value="ECO:0007669"/>
    <property type="project" value="InterPro"/>
</dbReference>
<accession>A0A915LDN2</accession>
<dbReference type="InterPro" id="IPR027417">
    <property type="entry name" value="P-loop_NTPase"/>
</dbReference>
<dbReference type="Proteomes" id="UP000887561">
    <property type="component" value="Unplaced"/>
</dbReference>
<comment type="similarity">
    <text evidence="4">Belongs to the adenylate kinase family.</text>
</comment>